<dbReference type="HAMAP" id="MF_00316">
    <property type="entry name" value="MobA"/>
    <property type="match status" value="1"/>
</dbReference>
<dbReference type="EC" id="2.7.7.77" evidence="8"/>
<dbReference type="Gene3D" id="3.90.550.10">
    <property type="entry name" value="Spore Coat Polysaccharide Biosynthesis Protein SpsA, Chain A"/>
    <property type="match status" value="1"/>
</dbReference>
<comment type="subcellular location">
    <subcellularLocation>
        <location evidence="8">Cytoplasm</location>
    </subcellularLocation>
</comment>
<feature type="binding site" evidence="8">
    <location>
        <position position="114"/>
    </location>
    <ligand>
        <name>Mg(2+)</name>
        <dbReference type="ChEBI" id="CHEBI:18420"/>
    </ligand>
</feature>
<evidence type="ECO:0000256" key="7">
    <source>
        <dbReference type="ARBA" id="ARBA00023150"/>
    </source>
</evidence>
<evidence type="ECO:0000256" key="2">
    <source>
        <dbReference type="ARBA" id="ARBA00022679"/>
    </source>
</evidence>
<dbReference type="AlphaFoldDB" id="A0A6J4K7Y4"/>
<keyword evidence="6 8" id="KW-0342">GTP-binding</keyword>
<comment type="cofactor">
    <cofactor evidence="8">
        <name>Mg(2+)</name>
        <dbReference type="ChEBI" id="CHEBI:18420"/>
    </cofactor>
</comment>
<comment type="caution">
    <text evidence="8">Lacks conserved residue(s) required for the propagation of feature annotation.</text>
</comment>
<dbReference type="GO" id="GO:0061603">
    <property type="term" value="F:molybdenum cofactor guanylyltransferase activity"/>
    <property type="evidence" value="ECO:0007669"/>
    <property type="project" value="UniProtKB-EC"/>
</dbReference>
<evidence type="ECO:0000256" key="8">
    <source>
        <dbReference type="HAMAP-Rule" id="MF_00316"/>
    </source>
</evidence>
<keyword evidence="4 8" id="KW-0547">Nucleotide-binding</keyword>
<keyword evidence="10" id="KW-0548">Nucleotidyltransferase</keyword>
<feature type="binding site" evidence="8">
    <location>
        <begin position="8"/>
        <end position="10"/>
    </location>
    <ligand>
        <name>GTP</name>
        <dbReference type="ChEBI" id="CHEBI:37565"/>
    </ligand>
</feature>
<keyword evidence="1 8" id="KW-0963">Cytoplasm</keyword>
<dbReference type="GO" id="GO:0005737">
    <property type="term" value="C:cytoplasm"/>
    <property type="evidence" value="ECO:0007669"/>
    <property type="project" value="UniProtKB-SubCell"/>
</dbReference>
<evidence type="ECO:0000256" key="6">
    <source>
        <dbReference type="ARBA" id="ARBA00023134"/>
    </source>
</evidence>
<name>A0A6J4K7Y4_9CHLR</name>
<evidence type="ECO:0000256" key="1">
    <source>
        <dbReference type="ARBA" id="ARBA00022490"/>
    </source>
</evidence>
<dbReference type="InterPro" id="IPR025877">
    <property type="entry name" value="MobA-like_NTP_Trfase"/>
</dbReference>
<evidence type="ECO:0000256" key="4">
    <source>
        <dbReference type="ARBA" id="ARBA00022741"/>
    </source>
</evidence>
<feature type="binding site" evidence="8">
    <location>
        <position position="114"/>
    </location>
    <ligand>
        <name>GTP</name>
        <dbReference type="ChEBI" id="CHEBI:37565"/>
    </ligand>
</feature>
<dbReference type="InterPro" id="IPR013482">
    <property type="entry name" value="Molybde_CF_guanTrfase"/>
</dbReference>
<dbReference type="GO" id="GO:0006777">
    <property type="term" value="P:Mo-molybdopterin cofactor biosynthetic process"/>
    <property type="evidence" value="ECO:0007669"/>
    <property type="project" value="UniProtKB-KW"/>
</dbReference>
<accession>A0A6J4K7Y4</accession>
<dbReference type="PANTHER" id="PTHR19136:SF81">
    <property type="entry name" value="MOLYBDENUM COFACTOR GUANYLYLTRANSFERASE"/>
    <property type="match status" value="1"/>
</dbReference>
<evidence type="ECO:0000256" key="3">
    <source>
        <dbReference type="ARBA" id="ARBA00022723"/>
    </source>
</evidence>
<dbReference type="CDD" id="cd02503">
    <property type="entry name" value="MobA"/>
    <property type="match status" value="1"/>
</dbReference>
<keyword evidence="3 8" id="KW-0479">Metal-binding</keyword>
<keyword evidence="5 8" id="KW-0460">Magnesium</keyword>
<gene>
    <name evidence="8" type="primary">mobA</name>
    <name evidence="10" type="ORF">AVDCRST_MAG77-5276</name>
</gene>
<evidence type="ECO:0000259" key="9">
    <source>
        <dbReference type="Pfam" id="PF12804"/>
    </source>
</evidence>
<evidence type="ECO:0000313" key="10">
    <source>
        <dbReference type="EMBL" id="CAA9297003.1"/>
    </source>
</evidence>
<comment type="domain">
    <text evidence="8">The N-terminal domain determines nucleotide recognition and specific binding, while the C-terminal domain determines the specific binding to the target protein.</text>
</comment>
<dbReference type="InterPro" id="IPR029044">
    <property type="entry name" value="Nucleotide-diphossugar_trans"/>
</dbReference>
<feature type="domain" description="MobA-like NTP transferase" evidence="9">
    <location>
        <begin position="5"/>
        <end position="166"/>
    </location>
</feature>
<dbReference type="GO" id="GO:0046872">
    <property type="term" value="F:metal ion binding"/>
    <property type="evidence" value="ECO:0007669"/>
    <property type="project" value="UniProtKB-KW"/>
</dbReference>
<dbReference type="Pfam" id="PF12804">
    <property type="entry name" value="NTP_transf_3"/>
    <property type="match status" value="1"/>
</dbReference>
<feature type="binding site" evidence="8">
    <location>
        <position position="85"/>
    </location>
    <ligand>
        <name>GTP</name>
        <dbReference type="ChEBI" id="CHEBI:37565"/>
    </ligand>
</feature>
<comment type="function">
    <text evidence="8">Transfers a GMP moiety from GTP to Mo-molybdopterin (Mo-MPT) cofactor (Moco or molybdenum cofactor) to form Mo-molybdopterin guanine dinucleotide (Mo-MGD) cofactor.</text>
</comment>
<keyword evidence="7 8" id="KW-0501">Molybdenum cofactor biosynthesis</keyword>
<organism evidence="10">
    <name type="scientific">uncultured Chloroflexota bacterium</name>
    <dbReference type="NCBI Taxonomy" id="166587"/>
    <lineage>
        <taxon>Bacteria</taxon>
        <taxon>Bacillati</taxon>
        <taxon>Chloroflexota</taxon>
        <taxon>environmental samples</taxon>
    </lineage>
</organism>
<comment type="similarity">
    <text evidence="8">Belongs to the MobA family.</text>
</comment>
<comment type="catalytic activity">
    <reaction evidence="8">
        <text>Mo-molybdopterin + GTP + H(+) = Mo-molybdopterin guanine dinucleotide + diphosphate</text>
        <dbReference type="Rhea" id="RHEA:34243"/>
        <dbReference type="ChEBI" id="CHEBI:15378"/>
        <dbReference type="ChEBI" id="CHEBI:33019"/>
        <dbReference type="ChEBI" id="CHEBI:37565"/>
        <dbReference type="ChEBI" id="CHEBI:71302"/>
        <dbReference type="ChEBI" id="CHEBI:71310"/>
        <dbReference type="EC" id="2.7.7.77"/>
    </reaction>
</comment>
<protein>
    <recommendedName>
        <fullName evidence="8">Probable molybdenum cofactor guanylyltransferase</fullName>
        <shortName evidence="8">MoCo guanylyltransferase</shortName>
        <ecNumber evidence="8">2.7.7.77</ecNumber>
    </recommendedName>
    <alternativeName>
        <fullName evidence="8">GTP:molybdopterin guanylyltransferase</fullName>
    </alternativeName>
    <alternativeName>
        <fullName evidence="8">Mo-MPT guanylyltransferase</fullName>
    </alternativeName>
    <alternativeName>
        <fullName evidence="8">Molybdopterin guanylyltransferase</fullName>
    </alternativeName>
    <alternativeName>
        <fullName evidence="8">Molybdopterin-guanine dinucleotide synthase</fullName>
        <shortName evidence="8">MGD synthase</shortName>
    </alternativeName>
</protein>
<proteinExistence type="inferred from homology"/>
<dbReference type="EMBL" id="CADCTC010000273">
    <property type="protein sequence ID" value="CAA9297003.1"/>
    <property type="molecule type" value="Genomic_DNA"/>
</dbReference>
<dbReference type="GO" id="GO:0005525">
    <property type="term" value="F:GTP binding"/>
    <property type="evidence" value="ECO:0007669"/>
    <property type="project" value="UniProtKB-UniRule"/>
</dbReference>
<reference evidence="10" key="1">
    <citation type="submission" date="2020-02" db="EMBL/GenBank/DDBJ databases">
        <authorList>
            <person name="Meier V. D."/>
        </authorList>
    </citation>
    <scope>NUCLEOTIDE SEQUENCE</scope>
    <source>
        <strain evidence="10">AVDCRST_MAG77</strain>
    </source>
</reference>
<sequence>MSVTGIILAGGRSRRLGMDKTSMAWPPPAPGDGVGANVPDAPGGLGVPATTLLEAAGATLQLVCDDVLVVGYRAARAVPYRVAPDLYAEGGSLGGIYSGLFAALGDYGLAVATDMPFLSVRLLRWMVEQPRDYDVLVPVREEPEPLHAIYSKACLEPMRRKLEAGRLKITGFFEDVRVQYVEAVTLAELDPDGLSFFNVNTPEDLERARSVLASRM</sequence>
<dbReference type="SUPFAM" id="SSF53448">
    <property type="entry name" value="Nucleotide-diphospho-sugar transferases"/>
    <property type="match status" value="1"/>
</dbReference>
<keyword evidence="2 8" id="KW-0808">Transferase</keyword>
<evidence type="ECO:0000256" key="5">
    <source>
        <dbReference type="ARBA" id="ARBA00022842"/>
    </source>
</evidence>
<dbReference type="PANTHER" id="PTHR19136">
    <property type="entry name" value="MOLYBDENUM COFACTOR GUANYLYLTRANSFERASE"/>
    <property type="match status" value="1"/>
</dbReference>